<evidence type="ECO:0008006" key="4">
    <source>
        <dbReference type="Google" id="ProtNLM"/>
    </source>
</evidence>
<keyword evidence="3" id="KW-1185">Reference proteome</keyword>
<proteinExistence type="predicted"/>
<evidence type="ECO:0000313" key="2">
    <source>
        <dbReference type="EMBL" id="WXB76416.1"/>
    </source>
</evidence>
<accession>A0ABZ2MH71</accession>
<sequence length="181" mass="18259">MTRFSSVLKLVLLVAGVSLVVGGVASIIVGGVTLAQGNDPVRLTVSEGPEVVIPSDTGLLGGSVMVYTAEPASDSPRTLGCELIEDDGDVASGTRVGDVDFALGDPVTVEGTTWYPFTQVELQSEPATLTCSGDTLAGAALSEQSVFGRSTALVGLVALGAGVLGLAMGIPALIAGWTIRR</sequence>
<evidence type="ECO:0000313" key="3">
    <source>
        <dbReference type="Proteomes" id="UP001382727"/>
    </source>
</evidence>
<keyword evidence="1" id="KW-0812">Transmembrane</keyword>
<dbReference type="EMBL" id="CP144913">
    <property type="protein sequence ID" value="WXB76416.1"/>
    <property type="molecule type" value="Genomic_DNA"/>
</dbReference>
<dbReference type="RefSeq" id="WP_338749373.1">
    <property type="nucleotide sequence ID" value="NZ_CP144913.1"/>
</dbReference>
<organism evidence="2 3">
    <name type="scientific">Janibacter alittae</name>
    <dbReference type="NCBI Taxonomy" id="3115209"/>
    <lineage>
        <taxon>Bacteria</taxon>
        <taxon>Bacillati</taxon>
        <taxon>Actinomycetota</taxon>
        <taxon>Actinomycetes</taxon>
        <taxon>Micrococcales</taxon>
        <taxon>Intrasporangiaceae</taxon>
        <taxon>Janibacter</taxon>
    </lineage>
</organism>
<keyword evidence="1" id="KW-0472">Membrane</keyword>
<feature type="transmembrane region" description="Helical" evidence="1">
    <location>
        <begin position="152"/>
        <end position="179"/>
    </location>
</feature>
<evidence type="ECO:0000256" key="1">
    <source>
        <dbReference type="SAM" id="Phobius"/>
    </source>
</evidence>
<dbReference type="Proteomes" id="UP001382727">
    <property type="component" value="Chromosome"/>
</dbReference>
<keyword evidence="1" id="KW-1133">Transmembrane helix</keyword>
<protein>
    <recommendedName>
        <fullName evidence="4">Sortase</fullName>
    </recommendedName>
</protein>
<gene>
    <name evidence="2" type="ORF">V1351_15950</name>
</gene>
<name>A0ABZ2MH71_9MICO</name>
<reference evidence="2 3" key="1">
    <citation type="submission" date="2024-02" db="EMBL/GenBank/DDBJ databases">
        <title>Janibacter sp. nov., isolated from gut of marine sandworm.</title>
        <authorList>
            <person name="Kim B."/>
            <person name="Jun M.O."/>
            <person name="Shin N.-R."/>
        </authorList>
    </citation>
    <scope>NUCLEOTIDE SEQUENCE [LARGE SCALE GENOMIC DNA]</scope>
    <source>
        <strain evidence="2 3">A1S7</strain>
    </source>
</reference>